<feature type="coiled-coil region" evidence="1">
    <location>
        <begin position="112"/>
        <end position="160"/>
    </location>
</feature>
<name>A0A060S8Q2_PYCCI</name>
<dbReference type="OrthoDB" id="2758827at2759"/>
<keyword evidence="4" id="KW-1185">Reference proteome</keyword>
<dbReference type="Proteomes" id="UP000029665">
    <property type="component" value="Unassembled WGS sequence"/>
</dbReference>
<keyword evidence="1" id="KW-0175">Coiled coil</keyword>
<protein>
    <submittedName>
        <fullName evidence="3">Uncharacterized protein</fullName>
    </submittedName>
</protein>
<comment type="caution">
    <text evidence="3">The sequence shown here is derived from an EMBL/GenBank/DDBJ whole genome shotgun (WGS) entry which is preliminary data.</text>
</comment>
<organism evidence="3 4">
    <name type="scientific">Pycnoporus cinnabarinus</name>
    <name type="common">Cinnabar-red polypore</name>
    <name type="synonym">Trametes cinnabarina</name>
    <dbReference type="NCBI Taxonomy" id="5643"/>
    <lineage>
        <taxon>Eukaryota</taxon>
        <taxon>Fungi</taxon>
        <taxon>Dikarya</taxon>
        <taxon>Basidiomycota</taxon>
        <taxon>Agaricomycotina</taxon>
        <taxon>Agaricomycetes</taxon>
        <taxon>Polyporales</taxon>
        <taxon>Polyporaceae</taxon>
        <taxon>Trametes</taxon>
    </lineage>
</organism>
<dbReference type="SUPFAM" id="SSF57997">
    <property type="entry name" value="Tropomyosin"/>
    <property type="match status" value="1"/>
</dbReference>
<dbReference type="Gene3D" id="1.20.1270.70">
    <property type="entry name" value="Designed single chain three-helix bundle"/>
    <property type="match status" value="1"/>
</dbReference>
<evidence type="ECO:0000313" key="3">
    <source>
        <dbReference type="EMBL" id="CDO68664.1"/>
    </source>
</evidence>
<dbReference type="EMBL" id="CCBP010000023">
    <property type="protein sequence ID" value="CDO68664.1"/>
    <property type="molecule type" value="Genomic_DNA"/>
</dbReference>
<feature type="region of interest" description="Disordered" evidence="2">
    <location>
        <begin position="212"/>
        <end position="249"/>
    </location>
</feature>
<gene>
    <name evidence="3" type="ORF">BN946_scf184790.g13</name>
</gene>
<evidence type="ECO:0000256" key="1">
    <source>
        <dbReference type="SAM" id="Coils"/>
    </source>
</evidence>
<evidence type="ECO:0000256" key="2">
    <source>
        <dbReference type="SAM" id="MobiDB-lite"/>
    </source>
</evidence>
<sequence length="249" mass="27554">MSPENQKSIEADKPEPRRPHIILFTLPSLSFSTPLQSVNAQITLRTISSDKLFRMADRSFSTRATLGAPNPDQSSASSGSSRERALLMHEFAQTQLDVMAVKQDVRELKPKMVNLESRLTALETKVDRLEIKVDQLEIKVDRLEIKVDQLETHVELIDRKLDQVLQMLGGGPGRRGGSGGGTGGIANFRQYLRDLAVNILHRANHEDDTRADAAIEERGGHTHRQAAAGPSRPRGPQSRIGQPILPGHR</sequence>
<feature type="region of interest" description="Disordered" evidence="2">
    <location>
        <begin position="63"/>
        <end position="82"/>
    </location>
</feature>
<accession>A0A060S8Q2</accession>
<evidence type="ECO:0000313" key="4">
    <source>
        <dbReference type="Proteomes" id="UP000029665"/>
    </source>
</evidence>
<proteinExistence type="predicted"/>
<dbReference type="AlphaFoldDB" id="A0A060S8Q2"/>
<dbReference type="HOGENOM" id="CLU_1042594_0_0_1"/>
<reference evidence="3" key="1">
    <citation type="submission" date="2014-01" db="EMBL/GenBank/DDBJ databases">
        <title>The genome of the white-rot fungus Pycnoporus cinnabarinus: a basidiomycete model with a versatile arsenal for lignocellulosic biomass breakdown.</title>
        <authorList>
            <person name="Levasseur A."/>
            <person name="Lomascolo A."/>
            <person name="Ruiz-Duenas F.J."/>
            <person name="Uzan E."/>
            <person name="Piumi F."/>
            <person name="Kues U."/>
            <person name="Ram A.F.J."/>
            <person name="Murat C."/>
            <person name="Haon M."/>
            <person name="Benoit I."/>
            <person name="Arfi Y."/>
            <person name="Chevret D."/>
            <person name="Drula E."/>
            <person name="Kwon M.J."/>
            <person name="Gouret P."/>
            <person name="Lesage-Meessen L."/>
            <person name="Lombard V."/>
            <person name="Mariette J."/>
            <person name="Noirot C."/>
            <person name="Park J."/>
            <person name="Patyshakuliyeva A."/>
            <person name="Wieneger R.A.B."/>
            <person name="Wosten H.A.B."/>
            <person name="Martin F."/>
            <person name="Coutinho P.M."/>
            <person name="de Vries R."/>
            <person name="Martinez A.T."/>
            <person name="Klopp C."/>
            <person name="Pontarotti P."/>
            <person name="Henrissat B."/>
            <person name="Record E."/>
        </authorList>
    </citation>
    <scope>NUCLEOTIDE SEQUENCE [LARGE SCALE GENOMIC DNA]</scope>
    <source>
        <strain evidence="3">BRFM137</strain>
    </source>
</reference>